<dbReference type="RefSeq" id="WP_311623517.1">
    <property type="nucleotide sequence ID" value="NZ_JAVRFE010000011.1"/>
</dbReference>
<comment type="caution">
    <text evidence="1">The sequence shown here is derived from an EMBL/GenBank/DDBJ whole genome shotgun (WGS) entry which is preliminary data.</text>
</comment>
<protein>
    <submittedName>
        <fullName evidence="1">Uncharacterized protein</fullName>
    </submittedName>
</protein>
<dbReference type="EMBL" id="JAVRFE010000011">
    <property type="protein sequence ID" value="MDT0456304.1"/>
    <property type="molecule type" value="Genomic_DNA"/>
</dbReference>
<evidence type="ECO:0000313" key="1">
    <source>
        <dbReference type="EMBL" id="MDT0456304.1"/>
    </source>
</evidence>
<dbReference type="Proteomes" id="UP001180551">
    <property type="component" value="Unassembled WGS sequence"/>
</dbReference>
<name>A0ABU2T6R0_9ACTN</name>
<sequence length="146" mass="16531">MNDDNLKAREIEKVMDGTERTSREIRDLIDLKAKVTEPGSYDTPCSGHPEGNVHRAVHPWSLYDAPVDDMRKAMDRLRGNLPRHGWKIVKDGPDSSPSKAPQIVANHEGGEFSVDIRLHDERKYRNKPSLIEVTVESACFKTKNPD</sequence>
<reference evidence="1" key="1">
    <citation type="submission" date="2024-05" db="EMBL/GenBank/DDBJ databases">
        <title>30 novel species of actinomycetes from the DSMZ collection.</title>
        <authorList>
            <person name="Nouioui I."/>
        </authorList>
    </citation>
    <scope>NUCLEOTIDE SEQUENCE</scope>
    <source>
        <strain evidence="1">DSM 41527</strain>
    </source>
</reference>
<proteinExistence type="predicted"/>
<organism evidence="1 2">
    <name type="scientific">Streptomyces mooreae</name>
    <dbReference type="NCBI Taxonomy" id="3075523"/>
    <lineage>
        <taxon>Bacteria</taxon>
        <taxon>Bacillati</taxon>
        <taxon>Actinomycetota</taxon>
        <taxon>Actinomycetes</taxon>
        <taxon>Kitasatosporales</taxon>
        <taxon>Streptomycetaceae</taxon>
        <taxon>Streptomyces</taxon>
    </lineage>
</organism>
<keyword evidence="2" id="KW-1185">Reference proteome</keyword>
<gene>
    <name evidence="1" type="ORF">RM550_11200</name>
</gene>
<accession>A0ABU2T6R0</accession>
<evidence type="ECO:0000313" key="2">
    <source>
        <dbReference type="Proteomes" id="UP001180551"/>
    </source>
</evidence>